<keyword evidence="13" id="KW-0460">Magnesium</keyword>
<evidence type="ECO:0000256" key="6">
    <source>
        <dbReference type="ARBA" id="ARBA00022490"/>
    </source>
</evidence>
<dbReference type="InterPro" id="IPR018109">
    <property type="entry name" value="Folylpolyglutamate_synth_CS"/>
</dbReference>
<name>A0ABR4E5P8_9PEZI</name>
<evidence type="ECO:0000256" key="11">
    <source>
        <dbReference type="ARBA" id="ARBA00022792"/>
    </source>
</evidence>
<evidence type="ECO:0000256" key="10">
    <source>
        <dbReference type="ARBA" id="ARBA00022741"/>
    </source>
</evidence>
<evidence type="ECO:0000256" key="13">
    <source>
        <dbReference type="ARBA" id="ARBA00022842"/>
    </source>
</evidence>
<proteinExistence type="inferred from homology"/>
<comment type="similarity">
    <text evidence="5 17">Belongs to the folylpolyglutamate synthase family.</text>
</comment>
<dbReference type="PROSITE" id="PS01012">
    <property type="entry name" value="FOLYLPOLYGLU_SYNT_2"/>
    <property type="match status" value="1"/>
</dbReference>
<dbReference type="Proteomes" id="UP001600888">
    <property type="component" value="Unassembled WGS sequence"/>
</dbReference>
<evidence type="ECO:0000313" key="19">
    <source>
        <dbReference type="Proteomes" id="UP001600888"/>
    </source>
</evidence>
<evidence type="ECO:0000256" key="12">
    <source>
        <dbReference type="ARBA" id="ARBA00022840"/>
    </source>
</evidence>
<comment type="caution">
    <text evidence="18">The sequence shown here is derived from an EMBL/GenBank/DDBJ whole genome shotgun (WGS) entry which is preliminary data.</text>
</comment>
<keyword evidence="8 17" id="KW-0436">Ligase</keyword>
<comment type="function">
    <text evidence="17">Catalyzes conversion of folates to polyglutamate derivatives allowing concentration of folate compounds in the cell and the intracellular retention of these cofactors, which are important substrates for most of the folate-dependent enzymes that are involved in one-carbon transfer reactions involved in purine, pyrimidine and amino acid synthesis.</text>
</comment>
<reference evidence="18 19" key="1">
    <citation type="submission" date="2024-03" db="EMBL/GenBank/DDBJ databases">
        <title>A high-quality draft genome sequence of Diaporthe vaccinii, a causative agent of upright dieback and viscid rot disease in cranberry plants.</title>
        <authorList>
            <person name="Sarrasin M."/>
            <person name="Lang B.F."/>
            <person name="Burger G."/>
        </authorList>
    </citation>
    <scope>NUCLEOTIDE SEQUENCE [LARGE SCALE GENOMIC DNA]</scope>
    <source>
        <strain evidence="18 19">IS7</strain>
    </source>
</reference>
<comment type="pathway">
    <text evidence="4 17">Cofactor biosynthesis; tetrahydrofolylpolyglutamate biosynthesis.</text>
</comment>
<keyword evidence="19" id="KW-1185">Reference proteome</keyword>
<accession>A0ABR4E5P8</accession>
<evidence type="ECO:0000256" key="5">
    <source>
        <dbReference type="ARBA" id="ARBA00008276"/>
    </source>
</evidence>
<dbReference type="EMBL" id="JBAWTH010000094">
    <property type="protein sequence ID" value="KAL2277753.1"/>
    <property type="molecule type" value="Genomic_DNA"/>
</dbReference>
<dbReference type="EC" id="6.3.2.17" evidence="17"/>
<evidence type="ECO:0000256" key="2">
    <source>
        <dbReference type="ARBA" id="ARBA00004305"/>
    </source>
</evidence>
<comment type="catalytic activity">
    <reaction evidence="16 17">
        <text>(6S)-5,6,7,8-tetrahydrofolyl-(gamma-L-Glu)(n) + L-glutamate + ATP = (6S)-5,6,7,8-tetrahydrofolyl-(gamma-L-Glu)(n+1) + ADP + phosphate + H(+)</text>
        <dbReference type="Rhea" id="RHEA:10580"/>
        <dbReference type="Rhea" id="RHEA-COMP:14738"/>
        <dbReference type="Rhea" id="RHEA-COMP:14740"/>
        <dbReference type="ChEBI" id="CHEBI:15378"/>
        <dbReference type="ChEBI" id="CHEBI:29985"/>
        <dbReference type="ChEBI" id="CHEBI:30616"/>
        <dbReference type="ChEBI" id="CHEBI:43474"/>
        <dbReference type="ChEBI" id="CHEBI:141005"/>
        <dbReference type="ChEBI" id="CHEBI:456216"/>
        <dbReference type="EC" id="6.3.2.17"/>
    </reaction>
</comment>
<dbReference type="InterPro" id="IPR036615">
    <property type="entry name" value="Mur_ligase_C_dom_sf"/>
</dbReference>
<evidence type="ECO:0000256" key="14">
    <source>
        <dbReference type="ARBA" id="ARBA00023128"/>
    </source>
</evidence>
<keyword evidence="11" id="KW-0999">Mitochondrion inner membrane</keyword>
<evidence type="ECO:0000256" key="9">
    <source>
        <dbReference type="ARBA" id="ARBA00022723"/>
    </source>
</evidence>
<organism evidence="18 19">
    <name type="scientific">Diaporthe vaccinii</name>
    <dbReference type="NCBI Taxonomy" id="105482"/>
    <lineage>
        <taxon>Eukaryota</taxon>
        <taxon>Fungi</taxon>
        <taxon>Dikarya</taxon>
        <taxon>Ascomycota</taxon>
        <taxon>Pezizomycotina</taxon>
        <taxon>Sordariomycetes</taxon>
        <taxon>Sordariomycetidae</taxon>
        <taxon>Diaporthales</taxon>
        <taxon>Diaporthaceae</taxon>
        <taxon>Diaporthe</taxon>
        <taxon>Diaporthe eres species complex</taxon>
    </lineage>
</organism>
<dbReference type="SUPFAM" id="SSF53623">
    <property type="entry name" value="MurD-like peptide ligases, catalytic domain"/>
    <property type="match status" value="1"/>
</dbReference>
<keyword evidence="12" id="KW-0067">ATP-binding</keyword>
<keyword evidence="15" id="KW-0472">Membrane</keyword>
<sequence length="563" mass="61056">MCRALIGSNILKTSPLLLSVSLRPAPCPSPILTLGGLTSRRHKSLTTMAASDKLVPTYDNALHLLSLLQSNKNIINLFTADPASQGDINASAIPEMTAWLSRAGYSPADLARLRCIHVAGTKGKGSTCAFTSSILRQYPEVAGRVGTYTSPHLVTVRERICLDGEPISQEKFTAYFFEVWNRLSDAARKAGDKLPDGDELGADGPSTKPFYFRFLTLLALHAFLKEGVKSAVIECGIGGEYDSTNVLPAEAVTASAVTQLGIDHVAMLGDTVEKIAWHKAGIFKKGVPAYSQQSGRSDGDGVSKVLSERAHERGTTLDSIDSQVLEKWAGVQNAQLEGAFQKANMALAAVTSRRHLQALGHKFELPFFESGGSPLPSKLGDMPEQFITGLQAASLRGRCETITHDRIQWYLDGAHTEDSLVQVGRWYAGKISGQDSIRVLIFNQQDRDSAALLQTLLETILGETEIPNQKIFHHAFCPTNEANSFMKKPEFTVQRKNCDVIRQFCPFTAAIPADSISTALDMARNVMLGSKKSKDNFKVQVLVTGSFNLVGPALKLLEPGGEP</sequence>
<keyword evidence="7 17" id="KW-0554">One-carbon metabolism</keyword>
<dbReference type="InterPro" id="IPR036565">
    <property type="entry name" value="Mur-like_cat_sf"/>
</dbReference>
<protein>
    <recommendedName>
        <fullName evidence="17">Folylpolyglutamate synthase</fullName>
        <ecNumber evidence="17">6.3.2.17</ecNumber>
    </recommendedName>
    <alternativeName>
        <fullName evidence="17">Folylpoly-gamma-glutamate synthetase</fullName>
    </alternativeName>
    <alternativeName>
        <fullName evidence="17">Tetrahydrofolylpolyglutamate synthase</fullName>
    </alternativeName>
</protein>
<gene>
    <name evidence="18" type="ORF">FJTKL_15192</name>
</gene>
<comment type="cofactor">
    <cofactor evidence="17">
        <name>a monovalent cation</name>
        <dbReference type="ChEBI" id="CHEBI:60242"/>
    </cofactor>
    <text evidence="17">A monovalent cation.</text>
</comment>
<keyword evidence="6" id="KW-0963">Cytoplasm</keyword>
<evidence type="ECO:0000256" key="15">
    <source>
        <dbReference type="ARBA" id="ARBA00023136"/>
    </source>
</evidence>
<dbReference type="InterPro" id="IPR001645">
    <property type="entry name" value="Folylpolyglutamate_synth"/>
</dbReference>
<evidence type="ECO:0000256" key="17">
    <source>
        <dbReference type="PIRNR" id="PIRNR038895"/>
    </source>
</evidence>
<evidence type="ECO:0000256" key="3">
    <source>
        <dbReference type="ARBA" id="ARBA00004496"/>
    </source>
</evidence>
<dbReference type="PANTHER" id="PTHR11136">
    <property type="entry name" value="FOLYLPOLYGLUTAMATE SYNTHASE-RELATED"/>
    <property type="match status" value="1"/>
</dbReference>
<evidence type="ECO:0000256" key="16">
    <source>
        <dbReference type="ARBA" id="ARBA00047493"/>
    </source>
</evidence>
<dbReference type="Gene3D" id="3.40.1190.10">
    <property type="entry name" value="Mur-like, catalytic domain"/>
    <property type="match status" value="1"/>
</dbReference>
<evidence type="ECO:0000256" key="8">
    <source>
        <dbReference type="ARBA" id="ARBA00022598"/>
    </source>
</evidence>
<dbReference type="PIRSF" id="PIRSF038895">
    <property type="entry name" value="FPGS"/>
    <property type="match status" value="1"/>
</dbReference>
<evidence type="ECO:0000256" key="4">
    <source>
        <dbReference type="ARBA" id="ARBA00005150"/>
    </source>
</evidence>
<dbReference type="NCBIfam" id="TIGR01499">
    <property type="entry name" value="folC"/>
    <property type="match status" value="1"/>
</dbReference>
<keyword evidence="10" id="KW-0547">Nucleotide-binding</keyword>
<keyword evidence="14" id="KW-0496">Mitochondrion</keyword>
<dbReference type="SUPFAM" id="SSF53244">
    <property type="entry name" value="MurD-like peptide ligases, peptide-binding domain"/>
    <property type="match status" value="1"/>
</dbReference>
<evidence type="ECO:0000313" key="18">
    <source>
        <dbReference type="EMBL" id="KAL2277753.1"/>
    </source>
</evidence>
<dbReference type="InterPro" id="IPR023600">
    <property type="entry name" value="Folylpolyglutamate_synth_euk"/>
</dbReference>
<keyword evidence="9" id="KW-0479">Metal-binding</keyword>
<evidence type="ECO:0000256" key="7">
    <source>
        <dbReference type="ARBA" id="ARBA00022563"/>
    </source>
</evidence>
<dbReference type="PANTHER" id="PTHR11136:SF5">
    <property type="entry name" value="FOLYLPOLYGLUTAMATE SYNTHASE, MITOCHONDRIAL"/>
    <property type="match status" value="1"/>
</dbReference>
<dbReference type="Gene3D" id="3.90.190.20">
    <property type="entry name" value="Mur ligase, C-terminal domain"/>
    <property type="match status" value="1"/>
</dbReference>
<evidence type="ECO:0000256" key="1">
    <source>
        <dbReference type="ARBA" id="ARBA00004273"/>
    </source>
</evidence>
<comment type="subcellular location">
    <subcellularLocation>
        <location evidence="3">Cytoplasm</location>
    </subcellularLocation>
    <subcellularLocation>
        <location evidence="1">Mitochondrion inner membrane</location>
    </subcellularLocation>
    <subcellularLocation>
        <location evidence="2">Mitochondrion matrix</location>
    </subcellularLocation>
</comment>